<dbReference type="InterPro" id="IPR000048">
    <property type="entry name" value="IQ_motif_EF-hand-BS"/>
</dbReference>
<dbReference type="InterPro" id="IPR001609">
    <property type="entry name" value="Myosin_head_motor_dom-like"/>
</dbReference>
<comment type="caution">
    <text evidence="24">The sequence shown here is derived from an EMBL/GenBank/DDBJ whole genome shotgun (WGS) entry which is preliminary data.</text>
</comment>
<evidence type="ECO:0000256" key="3">
    <source>
        <dbReference type="ARBA" id="ARBA00008314"/>
    </source>
</evidence>
<proteinExistence type="inferred from homology"/>
<reference evidence="24 25" key="1">
    <citation type="submission" date="2021-06" db="EMBL/GenBank/DDBJ databases">
        <authorList>
            <person name="Palmer J.M."/>
        </authorList>
    </citation>
    <scope>NUCLEOTIDE SEQUENCE [LARGE SCALE GENOMIC DNA]</scope>
    <source>
        <strain evidence="24 25">AS_MEX2019</strain>
        <tissue evidence="24">Muscle</tissue>
    </source>
</reference>
<dbReference type="Gene3D" id="2.30.30.360">
    <property type="entry name" value="Myosin S1 fragment, N-terminal"/>
    <property type="match status" value="1"/>
</dbReference>
<feature type="binding site" evidence="20">
    <location>
        <begin position="172"/>
        <end position="179"/>
    </location>
    <ligand>
        <name>ATP</name>
        <dbReference type="ChEBI" id="CHEBI:30616"/>
    </ligand>
</feature>
<evidence type="ECO:0000256" key="14">
    <source>
        <dbReference type="ARBA" id="ARBA00023329"/>
    </source>
</evidence>
<keyword evidence="11 20" id="KW-0505">Motor protein</keyword>
<dbReference type="SMART" id="SM00015">
    <property type="entry name" value="IQ"/>
    <property type="match status" value="1"/>
</dbReference>
<dbReference type="PROSITE" id="PS51456">
    <property type="entry name" value="MYOSIN_MOTOR"/>
    <property type="match status" value="1"/>
</dbReference>
<dbReference type="PANTHER" id="PTHR45615:SF16">
    <property type="entry name" value="MYOSIN-9"/>
    <property type="match status" value="1"/>
</dbReference>
<organism evidence="24 25">
    <name type="scientific">Ameca splendens</name>
    <dbReference type="NCBI Taxonomy" id="208324"/>
    <lineage>
        <taxon>Eukaryota</taxon>
        <taxon>Metazoa</taxon>
        <taxon>Chordata</taxon>
        <taxon>Craniata</taxon>
        <taxon>Vertebrata</taxon>
        <taxon>Euteleostomi</taxon>
        <taxon>Actinopterygii</taxon>
        <taxon>Neopterygii</taxon>
        <taxon>Teleostei</taxon>
        <taxon>Neoteleostei</taxon>
        <taxon>Acanthomorphata</taxon>
        <taxon>Ovalentaria</taxon>
        <taxon>Atherinomorphae</taxon>
        <taxon>Cyprinodontiformes</taxon>
        <taxon>Goodeidae</taxon>
        <taxon>Ameca</taxon>
    </lineage>
</organism>
<evidence type="ECO:0000256" key="1">
    <source>
        <dbReference type="ARBA" id="ARBA00004245"/>
    </source>
</evidence>
<dbReference type="PROSITE" id="PS50096">
    <property type="entry name" value="IQ"/>
    <property type="match status" value="1"/>
</dbReference>
<dbReference type="EMBL" id="JAHRIP010085492">
    <property type="protein sequence ID" value="MEQ2314539.1"/>
    <property type="molecule type" value="Genomic_DNA"/>
</dbReference>
<evidence type="ECO:0000256" key="2">
    <source>
        <dbReference type="ARBA" id="ARBA00004544"/>
    </source>
</evidence>
<evidence type="ECO:0000256" key="4">
    <source>
        <dbReference type="ARBA" id="ARBA00022490"/>
    </source>
</evidence>
<evidence type="ECO:0000256" key="20">
    <source>
        <dbReference type="PROSITE-ProRule" id="PRU00782"/>
    </source>
</evidence>
<dbReference type="SMART" id="SM00242">
    <property type="entry name" value="MYSc"/>
    <property type="match status" value="1"/>
</dbReference>
<dbReference type="InterPro" id="IPR027417">
    <property type="entry name" value="P-loop_NTPase"/>
</dbReference>
<evidence type="ECO:0000259" key="22">
    <source>
        <dbReference type="PROSITE" id="PS51456"/>
    </source>
</evidence>
<evidence type="ECO:0000256" key="21">
    <source>
        <dbReference type="SAM" id="MobiDB-lite"/>
    </source>
</evidence>
<gene>
    <name evidence="24" type="ORF">AMECASPLE_013171</name>
</gene>
<dbReference type="Pfam" id="PF00063">
    <property type="entry name" value="Myosin_head"/>
    <property type="match status" value="1"/>
</dbReference>
<evidence type="ECO:0000256" key="9">
    <source>
        <dbReference type="ARBA" id="ARBA00023054"/>
    </source>
</evidence>
<dbReference type="Gene3D" id="1.20.5.340">
    <property type="match status" value="3"/>
</dbReference>
<keyword evidence="12 20" id="KW-0009">Actin-binding</keyword>
<evidence type="ECO:0000256" key="17">
    <source>
        <dbReference type="ARBA" id="ARBA00041440"/>
    </source>
</evidence>
<keyword evidence="14" id="KW-0968">Cytoplasmic vesicle</keyword>
<dbReference type="Proteomes" id="UP001469553">
    <property type="component" value="Unassembled WGS sequence"/>
</dbReference>
<evidence type="ECO:0000313" key="24">
    <source>
        <dbReference type="EMBL" id="MEQ2314539.1"/>
    </source>
</evidence>
<dbReference type="Gene3D" id="1.20.120.720">
    <property type="entry name" value="Myosin VI head, motor domain, U50 subdomain"/>
    <property type="match status" value="1"/>
</dbReference>
<dbReference type="SUPFAM" id="SSF90257">
    <property type="entry name" value="Myosin rod fragments"/>
    <property type="match status" value="5"/>
</dbReference>
<evidence type="ECO:0000256" key="7">
    <source>
        <dbReference type="ARBA" id="ARBA00022860"/>
    </source>
</evidence>
<sequence length="1783" mass="205582">MTDADKFLYGDRSGINDPLAQADWASKKLVWVPSEKQGFEAGSLKEEKGDECVVELADSGKKVKVNKDDIQKMNPPKFSKVEDMAELTCLNEASVLHNLKERYYSGLIYTYSGLFCVVINPYKYLPIYSEEIVNMYRGKKRHEMPPHIYAITDTAYRSMVQDREDQSILCTGESGAGKTENTKKVIQYLAHVASSSKSKKDQGSAVFSHGELEKQLLQANPILEAFGNAKTVKNDNSSRFGKFIRINFDVNGYIVGANIETYLLEKSRAIRQAKEERSFHIFYYMLTGAGDKMRSELCLEDYSKYRFLSNGNVTIPGQTDKEMFLETMEAFKIMSIPEEEIIGLLKVISAVLQLGNMIFKKERNSDQASLPDDTAAQKVCHLLGINVTDFTRAILSPRIKVGRDFVQKAQTQEQAEFAVEALAKASYERMFRWLVLRINKALDKTKRQGASFIGILDIAGFEIFELNSFEQLCINYTNEKLQQLFNHTMFILEQEEYQREGIEWSFIDFGLDLQPCIDLIEKHAGPPGILALLDEECWFPKATDKTFVEKLVQEQGTHPKFVKPKKLKDDADFCIIHYAGKVDYKANAWLMKNMDPLNECVATLLNQSTDKFTSDLWKDVDRIVGLDKVAGMSESGPFKTRKGMFRTVGQLYKEQLGNLMTTLRNTNPNFVRCIIPNHEKKAGKLDSHLVLDQLRCNGVLEGIRICRQGFPNRIVFQEFRQRYEILTPNAIPKGFMDGKQACVLMIKALELDPNLFRIGQSKVFFRAGVLAHLEEERDMKITDVIMSFQAWCRGYVARKAFAKRQQQLTAMKVIQRNCAAYLKLRNWQWWRVFIKVKPLLQVSRQEEEMIAKEEELLKVKEKQIQAEEQLKEYEAKQQQLSAEKQALQEQLRAETELCAEAEEMRARLATRKQELEEMLHDLESRLEEEEERVNQMQTEKKKMQQNITDLEQQLDEEEAARQKLQLEKVTTDAKLKKLEEDVILLDDQNSKLNKEKKLLEERISEFTINLAEEEEKSKSLQKLKNKHETMITDLEDRLRKEEKMRQELEKNRRKLEGDSTELHDQIADLQAQIADLRAQLAKKEEELLAALARIEEESAAKNTAQKKIRELEAQISELQEDLELERQARSKAEKQRRDLGEELEALKTELEDTLDSTAAHVELRAKRETEVAQLKKTLEEEAKAHEQQMADMRQKHNQAFEELNEQLDQAKKNKMSMEKAKQALESEWNELQIEVKTLTQSKGDSEHRRKKAETQVQELQVKFGESERQRQELSNKMNKMQAELDAVNGLLSEAEGKNNKSSKDLSTVESQLQDTQGLLQEETRQKLSLTSRLKQMEEEQNNLREMLEEEEESKKNVEKQVASLQAQLAEMKKKVDQEAVSLQGAEEGRKKIQREMDNIMQQLEEKTAAYDKLDKTKTRLQQELDDLLVDQDHLRQIVSNLEKKQKKFDQMLAEEKAISTKYAEERDKAEAEAREKETRALNLARELETMTGLKEELDRTNKLLKAEMEGLVSSKDDVGKNVHELEKSKRAMEQQLEEMRIQLEELEDELQLTEDAKLRLEVNMQAMKAQFERDLQGRDEQGEERRKQLVKQVREMELELEDERRQRSQALSSKKKLEMDLVELEAQIDLANKGRDDALKQLKKLQAQMKDLLRELEELRLSRDDAVNVAKETEKKLKSMEADALHFQELDFRLERDDLRTCSDLNHSIVALAVGLGSSAGAESSMQVSGLFASSKTGISNSSPQGLVSYNVLDVLGPLHLNQKAELPLQHAVVFDRIQLMTK</sequence>
<feature type="domain" description="Myosin N-terminal SH3-like" evidence="23">
    <location>
        <begin position="25"/>
        <end position="75"/>
    </location>
</feature>
<evidence type="ECO:0000313" key="25">
    <source>
        <dbReference type="Proteomes" id="UP001469553"/>
    </source>
</evidence>
<evidence type="ECO:0000256" key="15">
    <source>
        <dbReference type="ARBA" id="ARBA00037865"/>
    </source>
</evidence>
<dbReference type="PROSITE" id="PS51844">
    <property type="entry name" value="SH3_LIKE"/>
    <property type="match status" value="1"/>
</dbReference>
<comment type="similarity">
    <text evidence="3 20">Belongs to the TRAFAC class myosin-kinesin ATPase superfamily. Myosin family.</text>
</comment>
<accession>A0ABV1A8N4</accession>
<evidence type="ECO:0000256" key="12">
    <source>
        <dbReference type="ARBA" id="ARBA00023203"/>
    </source>
</evidence>
<evidence type="ECO:0000256" key="18">
    <source>
        <dbReference type="ARBA" id="ARBA00042289"/>
    </source>
</evidence>
<dbReference type="CDD" id="cd14932">
    <property type="entry name" value="MYSc_Myh18"/>
    <property type="match status" value="1"/>
</dbReference>
<comment type="subcellular location">
    <subcellularLocation>
        <location evidence="2">Cytoplasm</location>
        <location evidence="2">Cell cortex</location>
    </subcellularLocation>
    <subcellularLocation>
        <location evidence="1">Cytoplasm</location>
        <location evidence="1">Cytoskeleton</location>
    </subcellularLocation>
    <subcellularLocation>
        <location evidence="15">Cytoplasmic vesicle</location>
        <location evidence="15">Secretory vesicle</location>
        <location evidence="15">Cortical granule</location>
    </subcellularLocation>
</comment>
<evidence type="ECO:0000256" key="8">
    <source>
        <dbReference type="ARBA" id="ARBA00022960"/>
    </source>
</evidence>
<dbReference type="Gene3D" id="1.20.58.530">
    <property type="match status" value="1"/>
</dbReference>
<keyword evidence="8" id="KW-0133">Cell shape</keyword>
<protein>
    <recommendedName>
        <fullName evidence="16">Myosin-9</fullName>
    </recommendedName>
    <alternativeName>
        <fullName evidence="17">Myosin heavy chain 9</fullName>
    </alternativeName>
    <alternativeName>
        <fullName evidence="18">Myosin heavy chain, non-muscle IIa</fullName>
    </alternativeName>
    <alternativeName>
        <fullName evidence="19">Non-muscle myosin heavy chain IIa</fullName>
    </alternativeName>
</protein>
<feature type="domain" description="Myosin motor" evidence="22">
    <location>
        <begin position="79"/>
        <end position="778"/>
    </location>
</feature>
<evidence type="ECO:0000256" key="16">
    <source>
        <dbReference type="ARBA" id="ARBA00039816"/>
    </source>
</evidence>
<evidence type="ECO:0000256" key="11">
    <source>
        <dbReference type="ARBA" id="ARBA00023175"/>
    </source>
</evidence>
<keyword evidence="25" id="KW-1185">Reference proteome</keyword>
<feature type="region of interest" description="Actin-binding" evidence="20">
    <location>
        <begin position="656"/>
        <end position="678"/>
    </location>
</feature>
<keyword evidence="9" id="KW-0175">Coiled coil</keyword>
<evidence type="ECO:0000259" key="23">
    <source>
        <dbReference type="PROSITE" id="PS51844"/>
    </source>
</evidence>
<dbReference type="Gene3D" id="1.20.5.4820">
    <property type="match status" value="1"/>
</dbReference>
<dbReference type="PANTHER" id="PTHR45615">
    <property type="entry name" value="MYOSIN HEAVY CHAIN, NON-MUSCLE"/>
    <property type="match status" value="1"/>
</dbReference>
<feature type="compositionally biased region" description="Polar residues" evidence="21">
    <location>
        <begin position="1304"/>
        <end position="1318"/>
    </location>
</feature>
<evidence type="ECO:0000256" key="5">
    <source>
        <dbReference type="ARBA" id="ARBA00022741"/>
    </source>
</evidence>
<keyword evidence="13" id="KW-0206">Cytoskeleton</keyword>
<name>A0ABV1A8N4_9TELE</name>
<keyword evidence="7" id="KW-0112">Calmodulin-binding</keyword>
<keyword evidence="4" id="KW-0963">Cytoplasm</keyword>
<evidence type="ECO:0000256" key="10">
    <source>
        <dbReference type="ARBA" id="ARBA00023123"/>
    </source>
</evidence>
<dbReference type="InterPro" id="IPR008989">
    <property type="entry name" value="Myosin_S1_N"/>
</dbReference>
<dbReference type="PRINTS" id="PR00193">
    <property type="entry name" value="MYOSINHEAVY"/>
</dbReference>
<dbReference type="Pfam" id="PF01576">
    <property type="entry name" value="Myosin_tail_1"/>
    <property type="match status" value="1"/>
</dbReference>
<evidence type="ECO:0000256" key="6">
    <source>
        <dbReference type="ARBA" id="ARBA00022840"/>
    </source>
</evidence>
<evidence type="ECO:0000256" key="13">
    <source>
        <dbReference type="ARBA" id="ARBA00023212"/>
    </source>
</evidence>
<evidence type="ECO:0000256" key="19">
    <source>
        <dbReference type="ARBA" id="ARBA00043098"/>
    </source>
</evidence>
<feature type="region of interest" description="Disordered" evidence="21">
    <location>
        <begin position="1295"/>
        <end position="1319"/>
    </location>
</feature>
<keyword evidence="5 20" id="KW-0547">Nucleotide-binding</keyword>
<dbReference type="Pfam" id="PF02736">
    <property type="entry name" value="Myosin_N"/>
    <property type="match status" value="1"/>
</dbReference>
<dbReference type="InterPro" id="IPR036961">
    <property type="entry name" value="Kinesin_motor_dom_sf"/>
</dbReference>
<keyword evidence="10 20" id="KW-0518">Myosin</keyword>
<dbReference type="Gene3D" id="3.40.850.10">
    <property type="entry name" value="Kinesin motor domain"/>
    <property type="match status" value="1"/>
</dbReference>
<dbReference type="InterPro" id="IPR004009">
    <property type="entry name" value="SH3_Myosin"/>
</dbReference>
<keyword evidence="6 20" id="KW-0067">ATP-binding</keyword>
<dbReference type="InterPro" id="IPR002928">
    <property type="entry name" value="Myosin_tail"/>
</dbReference>
<dbReference type="SUPFAM" id="SSF52540">
    <property type="entry name" value="P-loop containing nucleoside triphosphate hydrolases"/>
    <property type="match status" value="1"/>
</dbReference>
<dbReference type="Gene3D" id="1.10.10.820">
    <property type="match status" value="1"/>
</dbReference>